<dbReference type="OrthoDB" id="5624449at2"/>
<reference evidence="3 4" key="1">
    <citation type="submission" date="2018-05" db="EMBL/GenBank/DDBJ databases">
        <title>Leucothrix arctica sp. nov., isolated from Arctic seawater.</title>
        <authorList>
            <person name="Choi A."/>
            <person name="Baek K."/>
        </authorList>
    </citation>
    <scope>NUCLEOTIDE SEQUENCE [LARGE SCALE GENOMIC DNA]</scope>
    <source>
        <strain evidence="3 4">JCM 18388</strain>
    </source>
</reference>
<feature type="transmembrane region" description="Helical" evidence="2">
    <location>
        <begin position="6"/>
        <end position="25"/>
    </location>
</feature>
<keyword evidence="2" id="KW-0472">Membrane</keyword>
<evidence type="ECO:0000313" key="3">
    <source>
        <dbReference type="EMBL" id="PWR00499.1"/>
    </source>
</evidence>
<accession>A0A317CPL2</accession>
<evidence type="ECO:0000313" key="4">
    <source>
        <dbReference type="Proteomes" id="UP000245539"/>
    </source>
</evidence>
<dbReference type="Proteomes" id="UP000245539">
    <property type="component" value="Unassembled WGS sequence"/>
</dbReference>
<protein>
    <submittedName>
        <fullName evidence="3">Uncharacterized protein</fullName>
    </submittedName>
</protein>
<keyword evidence="2" id="KW-1133">Transmembrane helix</keyword>
<gene>
    <name evidence="3" type="ORF">DKW60_01365</name>
</gene>
<evidence type="ECO:0000256" key="2">
    <source>
        <dbReference type="SAM" id="Phobius"/>
    </source>
</evidence>
<proteinExistence type="predicted"/>
<keyword evidence="4" id="KW-1185">Reference proteome</keyword>
<name>A0A317CPL2_9GAMM</name>
<feature type="compositionally biased region" description="Polar residues" evidence="1">
    <location>
        <begin position="40"/>
        <end position="67"/>
    </location>
</feature>
<dbReference type="AlphaFoldDB" id="A0A317CPL2"/>
<feature type="region of interest" description="Disordered" evidence="1">
    <location>
        <begin position="40"/>
        <end position="74"/>
    </location>
</feature>
<keyword evidence="2" id="KW-0812">Transmembrane</keyword>
<evidence type="ECO:0000256" key="1">
    <source>
        <dbReference type="SAM" id="MobiDB-lite"/>
    </source>
</evidence>
<comment type="caution">
    <text evidence="3">The sequence shown here is derived from an EMBL/GenBank/DDBJ whole genome shotgun (WGS) entry which is preliminary data.</text>
</comment>
<dbReference type="RefSeq" id="WP_109835870.1">
    <property type="nucleotide sequence ID" value="NZ_QGKM01000003.1"/>
</dbReference>
<dbReference type="EMBL" id="QGKM01000003">
    <property type="protein sequence ID" value="PWR00499.1"/>
    <property type="molecule type" value="Genomic_DNA"/>
</dbReference>
<sequence>MKLKSLLLTGIIAALVFICVVYFGIKYNWVNEAEPKFVSSQTIDSAPSSDTSTQSLDSRQNASQTGNGVKPELIDETPITIEGQSLGSSQLSIEEVVSQCHDIATSVGIPEQQFEQAVIECIDRNSTHLQTETVEIDERAMRIREQCDLAITQRDLLSPEEVKILVDECVASME</sequence>
<organism evidence="3 4">
    <name type="scientific">Leucothrix pacifica</name>
    <dbReference type="NCBI Taxonomy" id="1247513"/>
    <lineage>
        <taxon>Bacteria</taxon>
        <taxon>Pseudomonadati</taxon>
        <taxon>Pseudomonadota</taxon>
        <taxon>Gammaproteobacteria</taxon>
        <taxon>Thiotrichales</taxon>
        <taxon>Thiotrichaceae</taxon>
        <taxon>Leucothrix</taxon>
    </lineage>
</organism>